<gene>
    <name evidence="3" type="ORF">GSTENG00013751001</name>
</gene>
<feature type="compositionally biased region" description="Basic and acidic residues" evidence="2">
    <location>
        <begin position="463"/>
        <end position="480"/>
    </location>
</feature>
<feature type="coiled-coil region" evidence="1">
    <location>
        <begin position="510"/>
        <end position="544"/>
    </location>
</feature>
<reference evidence="3" key="2">
    <citation type="submission" date="2004-02" db="EMBL/GenBank/DDBJ databases">
        <authorList>
            <consortium name="Genoscope"/>
            <consortium name="Whitehead Institute Centre for Genome Research"/>
        </authorList>
    </citation>
    <scope>NUCLEOTIDE SEQUENCE</scope>
</reference>
<accession>Q4SRU0</accession>
<sequence>MDHEELQTVLGQISMRLLDNGLPAKASVEEQLLHLWQQLLHTETKLHSTTEELETLRTHQAKEMEEVESYVAHIRGLLEEREGLTAEYEKDNEHLRQELHQIRQQQESESKELEEMLAQEDLGEMGLSSPGEQVAYLLEPIGHTKTEELRQTGKEPQKTVENVSKAHSEISLEKNERQWLERDLEEASRRLAMAHQDIRRLTNELDAAKNNNLEPSDPIKLQRAKEQNEKLDAENRALRERVHTLESQNKKILVQLAINDSEQDAAKEQQKEKNISRNVQNENDSIHKRCLEAMEDGFVQVRELQRQLQRLRKDQEELEERNEELEALLGEAQNASKEGRHRHEAELEGLHRRERLALLEARLTEEQDWRKQLEADLSAAQAALRKDKEALQIGERELKKLRLEVKSLQTECQQGKTLIKSLTQVKAEKAALEEKLNEMQKSQNQLRSEQEQNVSGSKSTSDSCREGSRDRQQGDDRASERLSSLQTAHDALRSELLSERERTAALQAKLSSCVQEKLTAERQLEALELEEHSLSDHLKRYQEQNSVKEDLFSCQQPEQPHLLSNSPEGILNLYNNQELQRSQSLLTSAEAELHRVKEMNVDLKRRNLLLEQEKLKAQAKLLSHVSEGERQQQRIRELELQLADGSTKQSVLSSLQEELQTERANLAAANRKVLDLKQELKEKETKLGEEREKREKTSLEKSVLQAQAADAREYVKELQRSQSLLTSAEAELHHVKEMNVDLKRHNALLEQEKLKLSAELKQAIAKLHQAEGSVQGHLSEGERQQQRIRELELELADSSTKQSVLSSLQEELQTERAKLAAANRKALELQQQLTSVELQLREEEVLVQKINSLERDNGDLSDSLSALRERQHEDKTTRTLLEKRAEELQQQVTTLKVKEATLTHTNAEVNQLFQELNARLGDVESEHRKTKEEVKRLISTLTEEREKFLEERRELLQKISKLEEEGTRTTATVQHRFNMLEEEKRLLHHQIQMLSRQNCSLESALRKSASTLEQSEQGYLNLTMPSIPPKPRDK</sequence>
<feature type="region of interest" description="Disordered" evidence="2">
    <location>
        <begin position="437"/>
        <end position="486"/>
    </location>
</feature>
<evidence type="ECO:0000256" key="1">
    <source>
        <dbReference type="SAM" id="Coils"/>
    </source>
</evidence>
<feature type="compositionally biased region" description="Polar residues" evidence="2">
    <location>
        <begin position="1012"/>
        <end position="1024"/>
    </location>
</feature>
<feature type="coiled-coil region" evidence="1">
    <location>
        <begin position="579"/>
        <end position="620"/>
    </location>
</feature>
<dbReference type="InterPro" id="IPR031476">
    <property type="entry name" value="DUF4686"/>
</dbReference>
<protein>
    <submittedName>
        <fullName evidence="3">Chromosome 9 SCAF14490, whole genome shotgun sequence</fullName>
    </submittedName>
</protein>
<dbReference type="KEGG" id="tng:GSTEN00013751G001"/>
<dbReference type="EMBL" id="CAAE01014490">
    <property type="protein sequence ID" value="CAF96642.1"/>
    <property type="molecule type" value="Genomic_DNA"/>
</dbReference>
<dbReference type="InterPro" id="IPR052825">
    <property type="entry name" value="CCD-Prefoldin_beta-like"/>
</dbReference>
<dbReference type="AlphaFoldDB" id="Q4SRU0"/>
<feature type="region of interest" description="Disordered" evidence="2">
    <location>
        <begin position="1012"/>
        <end position="1034"/>
    </location>
</feature>
<evidence type="ECO:0000256" key="2">
    <source>
        <dbReference type="SAM" id="MobiDB-lite"/>
    </source>
</evidence>
<feature type="region of interest" description="Disordered" evidence="2">
    <location>
        <begin position="148"/>
        <end position="169"/>
    </location>
</feature>
<feature type="coiled-coil region" evidence="1">
    <location>
        <begin position="170"/>
        <end position="338"/>
    </location>
</feature>
<feature type="coiled-coil region" evidence="1">
    <location>
        <begin position="78"/>
        <end position="119"/>
    </location>
</feature>
<evidence type="ECO:0000313" key="3">
    <source>
        <dbReference type="EMBL" id="CAF96642.1"/>
    </source>
</evidence>
<proteinExistence type="predicted"/>
<name>Q4SRU0_TETNG</name>
<keyword evidence="1" id="KW-0175">Coiled coil</keyword>
<reference evidence="3" key="1">
    <citation type="journal article" date="2004" name="Nature">
        <title>Genome duplication in the teleost fish Tetraodon nigroviridis reveals the early vertebrate proto-karyotype.</title>
        <authorList>
            <person name="Jaillon O."/>
            <person name="Aury J.-M."/>
            <person name="Brunet F."/>
            <person name="Petit J.-L."/>
            <person name="Stange-Thomann N."/>
            <person name="Mauceli E."/>
            <person name="Bouneau L."/>
            <person name="Fischer C."/>
            <person name="Ozouf-Costaz C."/>
            <person name="Bernot A."/>
            <person name="Nicaud S."/>
            <person name="Jaffe D."/>
            <person name="Fisher S."/>
            <person name="Lutfalla G."/>
            <person name="Dossat C."/>
            <person name="Segurens B."/>
            <person name="Dasilva C."/>
            <person name="Salanoubat M."/>
            <person name="Levy M."/>
            <person name="Boudet N."/>
            <person name="Castellano S."/>
            <person name="Anthouard V."/>
            <person name="Jubin C."/>
            <person name="Castelli V."/>
            <person name="Katinka M."/>
            <person name="Vacherie B."/>
            <person name="Biemont C."/>
            <person name="Skalli Z."/>
            <person name="Cattolico L."/>
            <person name="Poulain J."/>
            <person name="De Berardinis V."/>
            <person name="Cruaud C."/>
            <person name="Duprat S."/>
            <person name="Brottier P."/>
            <person name="Coutanceau J.-P."/>
            <person name="Gouzy J."/>
            <person name="Parra G."/>
            <person name="Lardier G."/>
            <person name="Chapple C."/>
            <person name="McKernan K.J."/>
            <person name="McEwan P."/>
            <person name="Bosak S."/>
            <person name="Kellis M."/>
            <person name="Volff J.-N."/>
            <person name="Guigo R."/>
            <person name="Zody M.C."/>
            <person name="Mesirov J."/>
            <person name="Lindblad-Toh K."/>
            <person name="Birren B."/>
            <person name="Nusbaum C."/>
            <person name="Kahn D."/>
            <person name="Robinson-Rechavi M."/>
            <person name="Laudet V."/>
            <person name="Schachter V."/>
            <person name="Quetier F."/>
            <person name="Saurin W."/>
            <person name="Scarpelli C."/>
            <person name="Wincker P."/>
            <person name="Lander E.S."/>
            <person name="Weissenbach J."/>
            <person name="Roest Crollius H."/>
        </authorList>
    </citation>
    <scope>NUCLEOTIDE SEQUENCE [LARGE SCALE GENOMIC DNA]</scope>
</reference>
<dbReference type="Pfam" id="PF15742">
    <property type="entry name" value="DUF4686"/>
    <property type="match status" value="1"/>
</dbReference>
<dbReference type="PANTHER" id="PTHR34479">
    <property type="entry name" value="COILED-COIL DOMAIN-CONTAINING PROTEIN 30"/>
    <property type="match status" value="1"/>
</dbReference>
<organism evidence="3">
    <name type="scientific">Tetraodon nigroviridis</name>
    <name type="common">Spotted green pufferfish</name>
    <name type="synonym">Chelonodon nigroviridis</name>
    <dbReference type="NCBI Taxonomy" id="99883"/>
    <lineage>
        <taxon>Eukaryota</taxon>
        <taxon>Metazoa</taxon>
        <taxon>Chordata</taxon>
        <taxon>Craniata</taxon>
        <taxon>Vertebrata</taxon>
        <taxon>Euteleostomi</taxon>
        <taxon>Actinopterygii</taxon>
        <taxon>Neopterygii</taxon>
        <taxon>Teleostei</taxon>
        <taxon>Neoteleostei</taxon>
        <taxon>Acanthomorphata</taxon>
        <taxon>Eupercaria</taxon>
        <taxon>Tetraodontiformes</taxon>
        <taxon>Tetradontoidea</taxon>
        <taxon>Tetraodontidae</taxon>
        <taxon>Tetraodon</taxon>
    </lineage>
</organism>
<dbReference type="PANTHER" id="PTHR34479:SF1">
    <property type="entry name" value="COILED-COIL DOMAIN-CONTAINING PROTEIN 30"/>
    <property type="match status" value="1"/>
</dbReference>
<feature type="coiled-coil region" evidence="1">
    <location>
        <begin position="652"/>
        <end position="997"/>
    </location>
</feature>
<dbReference type="OrthoDB" id="10007527at2759"/>
<feature type="compositionally biased region" description="Polar residues" evidence="2">
    <location>
        <begin position="439"/>
        <end position="462"/>
    </location>
</feature>